<dbReference type="PRINTS" id="PR00080">
    <property type="entry name" value="SDRFAMILY"/>
</dbReference>
<gene>
    <name evidence="4" type="ORF">BHK69_14555</name>
</gene>
<dbReference type="InterPro" id="IPR057326">
    <property type="entry name" value="KR_dom"/>
</dbReference>
<dbReference type="AlphaFoldDB" id="A0A1D7U2B5"/>
<dbReference type="EMBL" id="CP017147">
    <property type="protein sequence ID" value="AOO81515.1"/>
    <property type="molecule type" value="Genomic_DNA"/>
</dbReference>
<feature type="domain" description="Ketoreductase" evidence="3">
    <location>
        <begin position="11"/>
        <end position="191"/>
    </location>
</feature>
<dbReference type="InterPro" id="IPR050259">
    <property type="entry name" value="SDR"/>
</dbReference>
<dbReference type="KEGG" id="bvv:BHK69_14555"/>
<dbReference type="OrthoDB" id="198783at2"/>
<dbReference type="Pfam" id="PF13561">
    <property type="entry name" value="adh_short_C2"/>
    <property type="match status" value="1"/>
</dbReference>
<name>A0A1D7U2B5_9HYPH</name>
<keyword evidence="5" id="KW-1185">Reference proteome</keyword>
<dbReference type="PRINTS" id="PR00081">
    <property type="entry name" value="GDHRDH"/>
</dbReference>
<protein>
    <recommendedName>
        <fullName evidence="3">Ketoreductase domain-containing protein</fullName>
    </recommendedName>
</protein>
<dbReference type="PROSITE" id="PS00061">
    <property type="entry name" value="ADH_SHORT"/>
    <property type="match status" value="1"/>
</dbReference>
<dbReference type="SUPFAM" id="SSF51735">
    <property type="entry name" value="NAD(P)-binding Rossmann-fold domains"/>
    <property type="match status" value="1"/>
</dbReference>
<organism evidence="4 5">
    <name type="scientific">Bosea vaviloviae</name>
    <dbReference type="NCBI Taxonomy" id="1526658"/>
    <lineage>
        <taxon>Bacteria</taxon>
        <taxon>Pseudomonadati</taxon>
        <taxon>Pseudomonadota</taxon>
        <taxon>Alphaproteobacteria</taxon>
        <taxon>Hyphomicrobiales</taxon>
        <taxon>Boseaceae</taxon>
        <taxon>Bosea</taxon>
    </lineage>
</organism>
<dbReference type="Gene3D" id="3.40.50.720">
    <property type="entry name" value="NAD(P)-binding Rossmann-like Domain"/>
    <property type="match status" value="1"/>
</dbReference>
<dbReference type="InterPro" id="IPR020904">
    <property type="entry name" value="Sc_DH/Rdtase_CS"/>
</dbReference>
<evidence type="ECO:0000256" key="1">
    <source>
        <dbReference type="ARBA" id="ARBA00006484"/>
    </source>
</evidence>
<dbReference type="PANTHER" id="PTHR42879:SF2">
    <property type="entry name" value="3-OXOACYL-[ACYL-CARRIER-PROTEIN] REDUCTASE FABG"/>
    <property type="match status" value="1"/>
</dbReference>
<dbReference type="InterPro" id="IPR036291">
    <property type="entry name" value="NAD(P)-bd_dom_sf"/>
</dbReference>
<dbReference type="NCBIfam" id="NF005559">
    <property type="entry name" value="PRK07231.1"/>
    <property type="match status" value="1"/>
</dbReference>
<dbReference type="GO" id="GO:0016491">
    <property type="term" value="F:oxidoreductase activity"/>
    <property type="evidence" value="ECO:0007669"/>
    <property type="project" value="UniProtKB-KW"/>
</dbReference>
<evidence type="ECO:0000256" key="2">
    <source>
        <dbReference type="ARBA" id="ARBA00023002"/>
    </source>
</evidence>
<dbReference type="GO" id="GO:0032787">
    <property type="term" value="P:monocarboxylic acid metabolic process"/>
    <property type="evidence" value="ECO:0007669"/>
    <property type="project" value="UniProtKB-ARBA"/>
</dbReference>
<sequence>MTSNRRELSDKIAVVTGAGRGLGRAIASVLAERGAHVIVNDRSLEPAEEAVEIIRGQGGQASAIAFDVSQTTEVEAAFGRILAEHGRVDILINNAGIGDFVPFPEITSEKWDRMLDIHLKGSFNCCQAVLASMKARKSGKIVNISSVAGKRGDFIGNAHYTAAKAGIIGLTKSLALYAAPFEINVNAIAPGLFATELTSEMSADMKATTISRIPAGRLGRPEEIGRAVAFLVSDDASYIFGETLSVNGGSYMD</sequence>
<evidence type="ECO:0000313" key="4">
    <source>
        <dbReference type="EMBL" id="AOO81515.1"/>
    </source>
</evidence>
<dbReference type="SMART" id="SM00822">
    <property type="entry name" value="PKS_KR"/>
    <property type="match status" value="1"/>
</dbReference>
<dbReference type="Proteomes" id="UP000094969">
    <property type="component" value="Chromosome"/>
</dbReference>
<dbReference type="NCBIfam" id="NF009466">
    <property type="entry name" value="PRK12826.1-2"/>
    <property type="match status" value="1"/>
</dbReference>
<dbReference type="InterPro" id="IPR002347">
    <property type="entry name" value="SDR_fam"/>
</dbReference>
<proteinExistence type="inferred from homology"/>
<evidence type="ECO:0000259" key="3">
    <source>
        <dbReference type="SMART" id="SM00822"/>
    </source>
</evidence>
<comment type="similarity">
    <text evidence="1">Belongs to the short-chain dehydrogenases/reductases (SDR) family.</text>
</comment>
<dbReference type="FunFam" id="3.40.50.720:FF:000173">
    <property type="entry name" value="3-oxoacyl-[acyl-carrier protein] reductase"/>
    <property type="match status" value="1"/>
</dbReference>
<keyword evidence="2" id="KW-0560">Oxidoreductase</keyword>
<dbReference type="PANTHER" id="PTHR42879">
    <property type="entry name" value="3-OXOACYL-(ACYL-CARRIER-PROTEIN) REDUCTASE"/>
    <property type="match status" value="1"/>
</dbReference>
<evidence type="ECO:0000313" key="5">
    <source>
        <dbReference type="Proteomes" id="UP000094969"/>
    </source>
</evidence>
<accession>A0A1D7U2B5</accession>
<reference evidence="4 5" key="1">
    <citation type="journal article" date="2015" name="Antonie Van Leeuwenhoek">
        <title>Bosea vaviloviae sp. nov., a new species of slow-growing rhizobia isolated from nodules of the relict species Vavilovia formosa (Stev.) Fed.</title>
        <authorList>
            <person name="Safronova V.I."/>
            <person name="Kuznetsova I.G."/>
            <person name="Sazanova A.L."/>
            <person name="Kimeklis A.K."/>
            <person name="Belimov A.A."/>
            <person name="Andronov E.E."/>
            <person name="Pinaev A.G."/>
            <person name="Chizhevskaya E.P."/>
            <person name="Pukhaev A.R."/>
            <person name="Popov K.P."/>
            <person name="Willems A."/>
            <person name="Tikhonovich I.A."/>
        </authorList>
    </citation>
    <scope>NUCLEOTIDE SEQUENCE [LARGE SCALE GENOMIC DNA]</scope>
    <source>
        <strain evidence="4 5">Vaf18</strain>
    </source>
</reference>
<dbReference type="STRING" id="1526658.BHK69_14555"/>